<feature type="compositionally biased region" description="Gly residues" evidence="1">
    <location>
        <begin position="23"/>
        <end position="32"/>
    </location>
</feature>
<dbReference type="EC" id="2.7.7.41" evidence="2"/>
<protein>
    <submittedName>
        <fullName evidence="2">Phosphatidate cytidylyltransferase</fullName>
        <ecNumber evidence="2">2.7.7.41</ecNumber>
    </submittedName>
</protein>
<feature type="compositionally biased region" description="Low complexity" evidence="1">
    <location>
        <begin position="110"/>
        <end position="121"/>
    </location>
</feature>
<feature type="compositionally biased region" description="Basic and acidic residues" evidence="1">
    <location>
        <begin position="76"/>
        <end position="90"/>
    </location>
</feature>
<evidence type="ECO:0000256" key="1">
    <source>
        <dbReference type="SAM" id="MobiDB-lite"/>
    </source>
</evidence>
<accession>A0A6J4QFB3</accession>
<gene>
    <name evidence="2" type="ORF">AVDCRST_MAG64-4094</name>
</gene>
<reference evidence="2" key="1">
    <citation type="submission" date="2020-02" db="EMBL/GenBank/DDBJ databases">
        <authorList>
            <person name="Meier V. D."/>
        </authorList>
    </citation>
    <scope>NUCLEOTIDE SEQUENCE</scope>
    <source>
        <strain evidence="2">AVDCRST_MAG64</strain>
    </source>
</reference>
<dbReference type="EMBL" id="CADCUQ010000949">
    <property type="protein sequence ID" value="CAA9440177.1"/>
    <property type="molecule type" value="Genomic_DNA"/>
</dbReference>
<feature type="non-terminal residue" evidence="2">
    <location>
        <position position="121"/>
    </location>
</feature>
<evidence type="ECO:0000313" key="2">
    <source>
        <dbReference type="EMBL" id="CAA9440177.1"/>
    </source>
</evidence>
<proteinExistence type="predicted"/>
<feature type="compositionally biased region" description="Low complexity" evidence="1">
    <location>
        <begin position="51"/>
        <end position="60"/>
    </location>
</feature>
<feature type="compositionally biased region" description="Basic residues" evidence="1">
    <location>
        <begin position="37"/>
        <end position="50"/>
    </location>
</feature>
<sequence>RGLLRRPGPRPPQADPVAQPGQDVGGVGVRAGDGGRRRGAIRRLGRRPRHPGQLDVVARAAVRRRDRRDRPGRRFARVDDEAGRRGEGQRPARPRVRRCPRHYRQPVAGRPVRVPDVQPRV</sequence>
<feature type="compositionally biased region" description="Basic residues" evidence="1">
    <location>
        <begin position="61"/>
        <end position="75"/>
    </location>
</feature>
<feature type="compositionally biased region" description="Basic residues" evidence="1">
    <location>
        <begin position="92"/>
        <end position="104"/>
    </location>
</feature>
<feature type="region of interest" description="Disordered" evidence="1">
    <location>
        <begin position="1"/>
        <end position="121"/>
    </location>
</feature>
<name>A0A6J4QFB3_9BACT</name>
<keyword evidence="2" id="KW-0548">Nucleotidyltransferase</keyword>
<keyword evidence="2" id="KW-0808">Transferase</keyword>
<feature type="non-terminal residue" evidence="2">
    <location>
        <position position="1"/>
    </location>
</feature>
<dbReference type="AlphaFoldDB" id="A0A6J4QFB3"/>
<dbReference type="GO" id="GO:0004605">
    <property type="term" value="F:phosphatidate cytidylyltransferase activity"/>
    <property type="evidence" value="ECO:0007669"/>
    <property type="project" value="UniProtKB-EC"/>
</dbReference>
<organism evidence="2">
    <name type="scientific">uncultured Phycisphaerae bacterium</name>
    <dbReference type="NCBI Taxonomy" id="904963"/>
    <lineage>
        <taxon>Bacteria</taxon>
        <taxon>Pseudomonadati</taxon>
        <taxon>Planctomycetota</taxon>
        <taxon>Phycisphaerae</taxon>
        <taxon>environmental samples</taxon>
    </lineage>
</organism>